<dbReference type="AlphaFoldDB" id="A0A9X4LI13"/>
<dbReference type="Gene3D" id="3.50.50.60">
    <property type="entry name" value="FAD/NAD(P)-binding domain"/>
    <property type="match status" value="2"/>
</dbReference>
<sequence>MDLADLKPGRLSPADYARNFADAHPPLNRTQALIEAERCYYCFDAPCQAACPTGIDIPSFIQRIAQDNLRGAAEAILTANPLGGLCARVCPTEVLCEQACVRHANEAKPVEIGLLQRFAVEGHFARPGKPLFERGLPTGRRVAVVGAGPAGLAAAHGLARHGHDIALFDARPKLGGLNEYGLASYKVAGGFAQREIAWLLSIGGITPQLNRRLGRDITLDGLLAEYDAVFLGLGLAGVNALGIAEPQVPGLRDAVDFIAELRQSAPEIVAVGRRVVVIGGGMTAVDAAVQSRLLGAEQVTMVYRRGPSALSASEYEQHWAQTHGVTIRCWARPLAVEASGGVLRGMRFAATRLEGSQLVDTGEQFFIEADLVLRAIGQAYGDETGEAAGAAIALEGGRIRTDAQFRTSLPRVWAGGDCRAGGRDLTVEAVEHGKRAAESIHAALTQELAHG</sequence>
<dbReference type="PROSITE" id="PS51379">
    <property type="entry name" value="4FE4S_FER_2"/>
    <property type="match status" value="1"/>
</dbReference>
<dbReference type="RefSeq" id="WP_268153346.1">
    <property type="nucleotide sequence ID" value="NZ_JAPPUW010000021.1"/>
</dbReference>
<dbReference type="PANTHER" id="PTHR42783:SF3">
    <property type="entry name" value="GLUTAMATE SYNTHASE [NADPH] SMALL CHAIN-RELATED"/>
    <property type="match status" value="1"/>
</dbReference>
<protein>
    <submittedName>
        <fullName evidence="2">NAD(P)-dependent oxidoreductase</fullName>
    </submittedName>
</protein>
<dbReference type="Proteomes" id="UP001152766">
    <property type="component" value="Unassembled WGS sequence"/>
</dbReference>
<gene>
    <name evidence="2" type="ORF">EXJ73_13790</name>
</gene>
<dbReference type="PRINTS" id="PR00419">
    <property type="entry name" value="ADXRDTASE"/>
</dbReference>
<evidence type="ECO:0000313" key="3">
    <source>
        <dbReference type="Proteomes" id="UP001152766"/>
    </source>
</evidence>
<evidence type="ECO:0000313" key="2">
    <source>
        <dbReference type="EMBL" id="MDG0863538.1"/>
    </source>
</evidence>
<dbReference type="GO" id="GO:0016491">
    <property type="term" value="F:oxidoreductase activity"/>
    <property type="evidence" value="ECO:0007669"/>
    <property type="project" value="InterPro"/>
</dbReference>
<proteinExistence type="predicted"/>
<accession>A0A9X4LI13</accession>
<dbReference type="Gene3D" id="1.10.1060.10">
    <property type="entry name" value="Alpha-helical ferredoxin"/>
    <property type="match status" value="1"/>
</dbReference>
<dbReference type="Pfam" id="PF14691">
    <property type="entry name" value="Fer4_20"/>
    <property type="match status" value="1"/>
</dbReference>
<dbReference type="InterPro" id="IPR017896">
    <property type="entry name" value="4Fe4S_Fe-S-bd"/>
</dbReference>
<feature type="domain" description="4Fe-4S ferredoxin-type" evidence="1">
    <location>
        <begin position="30"/>
        <end position="63"/>
    </location>
</feature>
<dbReference type="InterPro" id="IPR036188">
    <property type="entry name" value="FAD/NAD-bd_sf"/>
</dbReference>
<dbReference type="GO" id="GO:0051536">
    <property type="term" value="F:iron-sulfur cluster binding"/>
    <property type="evidence" value="ECO:0007669"/>
    <property type="project" value="InterPro"/>
</dbReference>
<organism evidence="2 3">
    <name type="scientific">Pelomonas aquatica</name>
    <dbReference type="NCBI Taxonomy" id="431058"/>
    <lineage>
        <taxon>Bacteria</taxon>
        <taxon>Pseudomonadati</taxon>
        <taxon>Pseudomonadota</taxon>
        <taxon>Betaproteobacteria</taxon>
        <taxon>Burkholderiales</taxon>
        <taxon>Sphaerotilaceae</taxon>
        <taxon>Roseateles</taxon>
    </lineage>
</organism>
<dbReference type="EMBL" id="SGUG01000019">
    <property type="protein sequence ID" value="MDG0863538.1"/>
    <property type="molecule type" value="Genomic_DNA"/>
</dbReference>
<evidence type="ECO:0000259" key="1">
    <source>
        <dbReference type="PROSITE" id="PS51379"/>
    </source>
</evidence>
<dbReference type="Pfam" id="PF07992">
    <property type="entry name" value="Pyr_redox_2"/>
    <property type="match status" value="1"/>
</dbReference>
<dbReference type="InterPro" id="IPR028261">
    <property type="entry name" value="DPD_II"/>
</dbReference>
<reference evidence="2" key="1">
    <citation type="submission" date="2019-02" db="EMBL/GenBank/DDBJ databases">
        <title>Draft genome of the type strain Pelomonas aquatica CCUG 52575T.</title>
        <authorList>
            <person name="Gomila M."/>
            <person name="Lalucat J."/>
        </authorList>
    </citation>
    <scope>NUCLEOTIDE SEQUENCE</scope>
    <source>
        <strain evidence="2">CCUG 52575</strain>
    </source>
</reference>
<comment type="caution">
    <text evidence="2">The sequence shown here is derived from an EMBL/GenBank/DDBJ whole genome shotgun (WGS) entry which is preliminary data.</text>
</comment>
<dbReference type="SUPFAM" id="SSF46548">
    <property type="entry name" value="alpha-helical ferredoxin"/>
    <property type="match status" value="1"/>
</dbReference>
<keyword evidence="3" id="KW-1185">Reference proteome</keyword>
<dbReference type="InterPro" id="IPR023753">
    <property type="entry name" value="FAD/NAD-binding_dom"/>
</dbReference>
<dbReference type="SUPFAM" id="SSF51971">
    <property type="entry name" value="Nucleotide-binding domain"/>
    <property type="match status" value="1"/>
</dbReference>
<name>A0A9X4LI13_9BURK</name>
<dbReference type="PANTHER" id="PTHR42783">
    <property type="entry name" value="GLUTAMATE SYNTHASE [NADPH] SMALL CHAIN"/>
    <property type="match status" value="1"/>
</dbReference>
<dbReference type="InterPro" id="IPR009051">
    <property type="entry name" value="Helical_ferredxn"/>
</dbReference>